<dbReference type="InterPro" id="IPR003593">
    <property type="entry name" value="AAA+_ATPase"/>
</dbReference>
<gene>
    <name evidence="8" type="ORF">G3T38_03775</name>
</gene>
<evidence type="ECO:0000259" key="7">
    <source>
        <dbReference type="PROSITE" id="PS50893"/>
    </source>
</evidence>
<dbReference type="InterPro" id="IPR003439">
    <property type="entry name" value="ABC_transporter-like_ATP-bd"/>
</dbReference>
<feature type="region of interest" description="Disordered" evidence="6">
    <location>
        <begin position="317"/>
        <end position="336"/>
    </location>
</feature>
<dbReference type="CDD" id="cd03230">
    <property type="entry name" value="ABC_DR_subfamily_A"/>
    <property type="match status" value="1"/>
</dbReference>
<accession>A0A6P0HGL0</accession>
<keyword evidence="2" id="KW-0813">Transport</keyword>
<evidence type="ECO:0000256" key="4">
    <source>
        <dbReference type="ARBA" id="ARBA00022840"/>
    </source>
</evidence>
<dbReference type="GO" id="GO:0005886">
    <property type="term" value="C:plasma membrane"/>
    <property type="evidence" value="ECO:0007669"/>
    <property type="project" value="UniProtKB-SubCell"/>
</dbReference>
<dbReference type="SMART" id="SM00382">
    <property type="entry name" value="AAA"/>
    <property type="match status" value="1"/>
</dbReference>
<dbReference type="GO" id="GO:0016887">
    <property type="term" value="F:ATP hydrolysis activity"/>
    <property type="evidence" value="ECO:0007669"/>
    <property type="project" value="InterPro"/>
</dbReference>
<evidence type="ECO:0000313" key="9">
    <source>
        <dbReference type="Proteomes" id="UP000468687"/>
    </source>
</evidence>
<keyword evidence="9" id="KW-1185">Reference proteome</keyword>
<dbReference type="GO" id="GO:0005524">
    <property type="term" value="F:ATP binding"/>
    <property type="evidence" value="ECO:0007669"/>
    <property type="project" value="UniProtKB-KW"/>
</dbReference>
<comment type="subcellular location">
    <subcellularLocation>
        <location evidence="1">Cell membrane</location>
        <topology evidence="1">Peripheral membrane protein</topology>
    </subcellularLocation>
</comment>
<evidence type="ECO:0000256" key="1">
    <source>
        <dbReference type="ARBA" id="ARBA00004202"/>
    </source>
</evidence>
<dbReference type="Gene3D" id="3.40.50.300">
    <property type="entry name" value="P-loop containing nucleotide triphosphate hydrolases"/>
    <property type="match status" value="1"/>
</dbReference>
<keyword evidence="5" id="KW-0046">Antibiotic resistance</keyword>
<keyword evidence="4 8" id="KW-0067">ATP-binding</keyword>
<reference evidence="8 9" key="1">
    <citation type="journal article" date="2014" name="Int. J. Syst. Evol. Microbiol.">
        <title>Nocardioides zeae sp. nov., isolated from the stem of Zea mays.</title>
        <authorList>
            <person name="Glaeser S.P."/>
            <person name="McInroy J.A."/>
            <person name="Busse H.J."/>
            <person name="Kampfer P."/>
        </authorList>
    </citation>
    <scope>NUCLEOTIDE SEQUENCE [LARGE SCALE GENOMIC DNA]</scope>
    <source>
        <strain evidence="8 9">JCM 30728</strain>
    </source>
</reference>
<dbReference type="InterPro" id="IPR050763">
    <property type="entry name" value="ABC_transporter_ATP-binding"/>
</dbReference>
<dbReference type="RefSeq" id="WP_163770760.1">
    <property type="nucleotide sequence ID" value="NZ_JAAGXA010000002.1"/>
</dbReference>
<dbReference type="PROSITE" id="PS50893">
    <property type="entry name" value="ABC_TRANSPORTER_2"/>
    <property type="match status" value="1"/>
</dbReference>
<evidence type="ECO:0000256" key="6">
    <source>
        <dbReference type="SAM" id="MobiDB-lite"/>
    </source>
</evidence>
<protein>
    <submittedName>
        <fullName evidence="8">ABC transporter ATP-binding protein</fullName>
    </submittedName>
</protein>
<name>A0A6P0HGL0_9ACTN</name>
<dbReference type="SUPFAM" id="SSF52540">
    <property type="entry name" value="P-loop containing nucleoside triphosphate hydrolases"/>
    <property type="match status" value="1"/>
</dbReference>
<evidence type="ECO:0000313" key="8">
    <source>
        <dbReference type="EMBL" id="NEN77390.1"/>
    </source>
</evidence>
<feature type="domain" description="ABC transporter" evidence="7">
    <location>
        <begin position="21"/>
        <end position="250"/>
    </location>
</feature>
<evidence type="ECO:0000256" key="5">
    <source>
        <dbReference type="ARBA" id="ARBA00023251"/>
    </source>
</evidence>
<dbReference type="AlphaFoldDB" id="A0A6P0HGL0"/>
<dbReference type="Proteomes" id="UP000468687">
    <property type="component" value="Unassembled WGS sequence"/>
</dbReference>
<proteinExistence type="predicted"/>
<dbReference type="PANTHER" id="PTHR42711:SF17">
    <property type="entry name" value="ABC TRANSPORTER ATP-BINDING PROTEIN"/>
    <property type="match status" value="1"/>
</dbReference>
<dbReference type="Pfam" id="PF00005">
    <property type="entry name" value="ABC_tran"/>
    <property type="match status" value="1"/>
</dbReference>
<keyword evidence="3" id="KW-0547">Nucleotide-binding</keyword>
<dbReference type="GO" id="GO:0046677">
    <property type="term" value="P:response to antibiotic"/>
    <property type="evidence" value="ECO:0007669"/>
    <property type="project" value="UniProtKB-KW"/>
</dbReference>
<evidence type="ECO:0000256" key="3">
    <source>
        <dbReference type="ARBA" id="ARBA00022741"/>
    </source>
</evidence>
<dbReference type="InterPro" id="IPR027417">
    <property type="entry name" value="P-loop_NTPase"/>
</dbReference>
<sequence length="336" mass="35314">MTTTEQTRSASGTGAGTGAAISVRGLRRTYGKGAAAFEAVRGVDLDVPTGTVTALLGTNGAGKTSTLEVVEGLGRASGGTVRVLGLDPIADRAAVRRRTGVLLQTSGFSGDLTVAETARLWHSTLSTPRPVDEALEMLDLGARAAVKVSALSGGERRRLDLACTLMGRPELVFLDEPTTGLDPESRREVWRLVRGLRAAGATVLLTTHYLEEAETLADRLEIMHGGRIVRSGTAGEIADGHPSTIAFDRLERALPQQLAGGVVDPASYGQPRTVVETVDLQATLTALLDWARDEKVRLEGLDARSASLEQVFLAIADSSTDDRRDAPTAPATPKGA</sequence>
<dbReference type="PROSITE" id="PS00211">
    <property type="entry name" value="ABC_TRANSPORTER_1"/>
    <property type="match status" value="1"/>
</dbReference>
<dbReference type="InterPro" id="IPR017871">
    <property type="entry name" value="ABC_transporter-like_CS"/>
</dbReference>
<evidence type="ECO:0000256" key="2">
    <source>
        <dbReference type="ARBA" id="ARBA00022448"/>
    </source>
</evidence>
<dbReference type="EMBL" id="JAAGXA010000002">
    <property type="protein sequence ID" value="NEN77390.1"/>
    <property type="molecule type" value="Genomic_DNA"/>
</dbReference>
<organism evidence="8 9">
    <name type="scientific">Nocardioides zeae</name>
    <dbReference type="NCBI Taxonomy" id="1457234"/>
    <lineage>
        <taxon>Bacteria</taxon>
        <taxon>Bacillati</taxon>
        <taxon>Actinomycetota</taxon>
        <taxon>Actinomycetes</taxon>
        <taxon>Propionibacteriales</taxon>
        <taxon>Nocardioidaceae</taxon>
        <taxon>Nocardioides</taxon>
    </lineage>
</organism>
<comment type="caution">
    <text evidence="8">The sequence shown here is derived from an EMBL/GenBank/DDBJ whole genome shotgun (WGS) entry which is preliminary data.</text>
</comment>
<dbReference type="PANTHER" id="PTHR42711">
    <property type="entry name" value="ABC TRANSPORTER ATP-BINDING PROTEIN"/>
    <property type="match status" value="1"/>
</dbReference>